<evidence type="ECO:0000313" key="2">
    <source>
        <dbReference type="Proteomes" id="UP001597097"/>
    </source>
</evidence>
<dbReference type="RefSeq" id="WP_219537128.1">
    <property type="nucleotide sequence ID" value="NZ_JAHKRM010000035.1"/>
</dbReference>
<gene>
    <name evidence="1" type="ORF">ACFSJ0_27550</name>
</gene>
<evidence type="ECO:0000313" key="1">
    <source>
        <dbReference type="EMBL" id="MFD1540843.1"/>
    </source>
</evidence>
<dbReference type="EMBL" id="JBHUCM010000019">
    <property type="protein sequence ID" value="MFD1540843.1"/>
    <property type="molecule type" value="Genomic_DNA"/>
</dbReference>
<organism evidence="1 2">
    <name type="scientific">Nonomuraea guangzhouensis</name>
    <dbReference type="NCBI Taxonomy" id="1291555"/>
    <lineage>
        <taxon>Bacteria</taxon>
        <taxon>Bacillati</taxon>
        <taxon>Actinomycetota</taxon>
        <taxon>Actinomycetes</taxon>
        <taxon>Streptosporangiales</taxon>
        <taxon>Streptosporangiaceae</taxon>
        <taxon>Nonomuraea</taxon>
    </lineage>
</organism>
<protein>
    <submittedName>
        <fullName evidence="1">Uncharacterized protein</fullName>
    </submittedName>
</protein>
<dbReference type="Proteomes" id="UP001597097">
    <property type="component" value="Unassembled WGS sequence"/>
</dbReference>
<proteinExistence type="predicted"/>
<accession>A0ABW4GEJ2</accession>
<name>A0ABW4GEJ2_9ACTN</name>
<sequence length="91" mass="9939">MQAGDGCPSYDEPAALVVEQTRVIAALRADSLPPYDGYPDARHQLCEAHLAREVIPRAPGRNLLERGLNALDAIRRAFTGHLWTPPIALPD</sequence>
<keyword evidence="2" id="KW-1185">Reference proteome</keyword>
<reference evidence="2" key="1">
    <citation type="journal article" date="2019" name="Int. J. Syst. Evol. Microbiol.">
        <title>The Global Catalogue of Microorganisms (GCM) 10K type strain sequencing project: providing services to taxonomists for standard genome sequencing and annotation.</title>
        <authorList>
            <consortium name="The Broad Institute Genomics Platform"/>
            <consortium name="The Broad Institute Genome Sequencing Center for Infectious Disease"/>
            <person name="Wu L."/>
            <person name="Ma J."/>
        </authorList>
    </citation>
    <scope>NUCLEOTIDE SEQUENCE [LARGE SCALE GENOMIC DNA]</scope>
    <source>
        <strain evidence="2">CGMCC 1.15399</strain>
    </source>
</reference>
<comment type="caution">
    <text evidence="1">The sequence shown here is derived from an EMBL/GenBank/DDBJ whole genome shotgun (WGS) entry which is preliminary data.</text>
</comment>